<dbReference type="Gene3D" id="3.90.1530.30">
    <property type="match status" value="1"/>
</dbReference>
<dbReference type="Gene3D" id="1.10.10.2830">
    <property type="match status" value="1"/>
</dbReference>
<dbReference type="PANTHER" id="PTHR33375:SF7">
    <property type="entry name" value="CHROMOSOME 2-PARTITIONING PROTEIN PARB-RELATED"/>
    <property type="match status" value="1"/>
</dbReference>
<evidence type="ECO:0000313" key="3">
    <source>
        <dbReference type="EMBL" id="UFP92824.1"/>
    </source>
</evidence>
<protein>
    <submittedName>
        <fullName evidence="3">ParB/RepB/Spo0J family partition protein</fullName>
    </submittedName>
</protein>
<dbReference type="InterPro" id="IPR036086">
    <property type="entry name" value="ParB/Sulfiredoxin_sf"/>
</dbReference>
<dbReference type="NCBIfam" id="TIGR00180">
    <property type="entry name" value="parB_part"/>
    <property type="match status" value="1"/>
</dbReference>
<gene>
    <name evidence="3" type="ORF">ISF26_13420</name>
</gene>
<accession>A0ABY3PGQ0</accession>
<dbReference type="Pfam" id="PF02195">
    <property type="entry name" value="ParB_N"/>
    <property type="match status" value="1"/>
</dbReference>
<dbReference type="InterPro" id="IPR003115">
    <property type="entry name" value="ParB_N"/>
</dbReference>
<reference evidence="3 4" key="1">
    <citation type="journal article" date="2021" name="Genome Biol. Evol.">
        <title>Complete Genome Sequencing of a Novel Gloeobacter Species from a Waterfall Cave in Mexico.</title>
        <authorList>
            <person name="Saw J.H."/>
            <person name="Cardona T."/>
            <person name="Montejano G."/>
        </authorList>
    </citation>
    <scope>NUCLEOTIDE SEQUENCE [LARGE SCALE GENOMIC DNA]</scope>
    <source>
        <strain evidence="3">MG652769</strain>
    </source>
</reference>
<dbReference type="InterPro" id="IPR004437">
    <property type="entry name" value="ParB/RepB/Spo0J"/>
</dbReference>
<dbReference type="Pfam" id="PF17762">
    <property type="entry name" value="HTH_ParB"/>
    <property type="match status" value="1"/>
</dbReference>
<evidence type="ECO:0000259" key="2">
    <source>
        <dbReference type="SMART" id="SM00470"/>
    </source>
</evidence>
<keyword evidence="4" id="KW-1185">Reference proteome</keyword>
<evidence type="ECO:0000313" key="4">
    <source>
        <dbReference type="Proteomes" id="UP001054846"/>
    </source>
</evidence>
<dbReference type="InterPro" id="IPR041468">
    <property type="entry name" value="HTH_ParB/Spo0J"/>
</dbReference>
<dbReference type="PANTHER" id="PTHR33375">
    <property type="entry name" value="CHROMOSOME-PARTITIONING PROTEIN PARB-RELATED"/>
    <property type="match status" value="1"/>
</dbReference>
<dbReference type="InterPro" id="IPR050336">
    <property type="entry name" value="Chromosome_partition/occlusion"/>
</dbReference>
<organism evidence="3 4">
    <name type="scientific">Gloeobacter morelensis MG652769</name>
    <dbReference type="NCBI Taxonomy" id="2781736"/>
    <lineage>
        <taxon>Bacteria</taxon>
        <taxon>Bacillati</taxon>
        <taxon>Cyanobacteriota</taxon>
        <taxon>Cyanophyceae</taxon>
        <taxon>Gloeobacterales</taxon>
        <taxon>Gloeobacteraceae</taxon>
        <taxon>Gloeobacter</taxon>
        <taxon>Gloeobacter morelensis</taxon>
    </lineage>
</organism>
<dbReference type="SMART" id="SM00470">
    <property type="entry name" value="ParB"/>
    <property type="match status" value="1"/>
</dbReference>
<feature type="domain" description="ParB-like N-terminal" evidence="2">
    <location>
        <begin position="27"/>
        <end position="117"/>
    </location>
</feature>
<comment type="similarity">
    <text evidence="1">Belongs to the ParB family.</text>
</comment>
<name>A0ABY3PGQ0_9CYAN</name>
<dbReference type="RefSeq" id="WP_230839818.1">
    <property type="nucleotide sequence ID" value="NZ_CP063845.1"/>
</dbReference>
<dbReference type="SUPFAM" id="SSF109709">
    <property type="entry name" value="KorB DNA-binding domain-like"/>
    <property type="match status" value="1"/>
</dbReference>
<dbReference type="Proteomes" id="UP001054846">
    <property type="component" value="Chromosome"/>
</dbReference>
<proteinExistence type="inferred from homology"/>
<dbReference type="CDD" id="cd16393">
    <property type="entry name" value="SPO0J_N"/>
    <property type="match status" value="1"/>
</dbReference>
<sequence length="301" mass="34109">MIGGKRTTRSEDKLKLLASPRTEAFSASLRLDEIVVCTTQPRRFFEAAAMGELVESVRRVGILQPLLVRPLTNGKYELIAGERRFRAAREVGLESVPVVIRELSDTEAVEQALVENLQRESLNPIEETESILQLLALRLGKSEEQTVSLLYRLQNASRKKTTHNVMGSAEAQTIEAVFAAVGRMTCESFVNNRLPLRNMPHDVFKALREGRLAYTKARAIAQVKDRTQREMVLKEALHDDLSLSQLRRLIKITGGAPEPEQLLKRLTTIYRRIKKLKWEDPLKRARFEALIAELDSLIADQ</sequence>
<evidence type="ECO:0000256" key="1">
    <source>
        <dbReference type="ARBA" id="ARBA00006295"/>
    </source>
</evidence>
<dbReference type="EMBL" id="CP063845">
    <property type="protein sequence ID" value="UFP92824.1"/>
    <property type="molecule type" value="Genomic_DNA"/>
</dbReference>
<dbReference type="SUPFAM" id="SSF110849">
    <property type="entry name" value="ParB/Sulfiredoxin"/>
    <property type="match status" value="1"/>
</dbReference>